<dbReference type="Proteomes" id="UP000828236">
    <property type="component" value="Unassembled WGS sequence"/>
</dbReference>
<reference evidence="2" key="1">
    <citation type="submission" date="2020-06" db="EMBL/GenBank/DDBJ databases">
        <authorList>
            <person name="Ji K."/>
            <person name="Li J."/>
        </authorList>
    </citation>
    <scope>NUCLEOTIDE SEQUENCE</scope>
    <source>
        <strain evidence="2">JKM2019</strain>
        <tissue evidence="2">Whole body</tissue>
    </source>
</reference>
<feature type="compositionally biased region" description="Basic residues" evidence="1">
    <location>
        <begin position="489"/>
        <end position="502"/>
    </location>
</feature>
<feature type="compositionally biased region" description="Polar residues" evidence="1">
    <location>
        <begin position="144"/>
        <end position="153"/>
    </location>
</feature>
<reference evidence="2" key="2">
    <citation type="journal article" date="2021" name="World Allergy Organ. J.">
        <title>Chromosome-level assembly of Dermatophagoides farinae genome and transcriptome reveals two novel allergens Der f 37 and Der f 39.</title>
        <authorList>
            <person name="Chen J."/>
            <person name="Cai Z."/>
            <person name="Fan D."/>
            <person name="Hu J."/>
            <person name="Hou Y."/>
            <person name="He Y."/>
            <person name="Zhang Z."/>
            <person name="Zhao Z."/>
            <person name="Gao P."/>
            <person name="Hu W."/>
            <person name="Sun J."/>
            <person name="Li J."/>
            <person name="Ji K."/>
        </authorList>
    </citation>
    <scope>NUCLEOTIDE SEQUENCE</scope>
    <source>
        <strain evidence="2">JKM2019</strain>
    </source>
</reference>
<organism evidence="2">
    <name type="scientific">Dermatophagoides farinae</name>
    <name type="common">American house dust mite</name>
    <dbReference type="NCBI Taxonomy" id="6954"/>
    <lineage>
        <taxon>Eukaryota</taxon>
        <taxon>Metazoa</taxon>
        <taxon>Ecdysozoa</taxon>
        <taxon>Arthropoda</taxon>
        <taxon>Chelicerata</taxon>
        <taxon>Arachnida</taxon>
        <taxon>Acari</taxon>
        <taxon>Acariformes</taxon>
        <taxon>Sarcoptiformes</taxon>
        <taxon>Astigmata</taxon>
        <taxon>Psoroptidia</taxon>
        <taxon>Analgoidea</taxon>
        <taxon>Pyroglyphidae</taxon>
        <taxon>Dermatophagoidinae</taxon>
        <taxon>Dermatophagoides</taxon>
    </lineage>
</organism>
<feature type="region of interest" description="Disordered" evidence="1">
    <location>
        <begin position="372"/>
        <end position="442"/>
    </location>
</feature>
<gene>
    <name evidence="2" type="ORF">HUG17_2067</name>
</gene>
<evidence type="ECO:0000313" key="2">
    <source>
        <dbReference type="EMBL" id="KAH7646529.1"/>
    </source>
</evidence>
<feature type="compositionally biased region" description="Polar residues" evidence="1">
    <location>
        <begin position="391"/>
        <end position="404"/>
    </location>
</feature>
<feature type="region of interest" description="Disordered" evidence="1">
    <location>
        <begin position="474"/>
        <end position="524"/>
    </location>
</feature>
<feature type="compositionally biased region" description="Low complexity" evidence="1">
    <location>
        <begin position="507"/>
        <end position="524"/>
    </location>
</feature>
<feature type="compositionally biased region" description="Low complexity" evidence="1">
    <location>
        <begin position="154"/>
        <end position="196"/>
    </location>
</feature>
<comment type="caution">
    <text evidence="2">The sequence shown here is derived from an EMBL/GenBank/DDBJ whole genome shotgun (WGS) entry which is preliminary data.</text>
</comment>
<accession>A0A9D4P967</accession>
<evidence type="ECO:0000256" key="1">
    <source>
        <dbReference type="SAM" id="MobiDB-lite"/>
    </source>
</evidence>
<dbReference type="AlphaFoldDB" id="A0A9D4P967"/>
<feature type="region of interest" description="Disordered" evidence="1">
    <location>
        <begin position="144"/>
        <end position="203"/>
    </location>
</feature>
<protein>
    <submittedName>
        <fullName evidence="2">Uncharacterized protein</fullName>
    </submittedName>
</protein>
<dbReference type="EMBL" id="SDOV01000001">
    <property type="protein sequence ID" value="KAH7646529.1"/>
    <property type="molecule type" value="Genomic_DNA"/>
</dbReference>
<feature type="compositionally biased region" description="Low complexity" evidence="1">
    <location>
        <begin position="433"/>
        <end position="442"/>
    </location>
</feature>
<feature type="region of interest" description="Disordered" evidence="1">
    <location>
        <begin position="72"/>
        <end position="93"/>
    </location>
</feature>
<feature type="compositionally biased region" description="Low complexity" evidence="1">
    <location>
        <begin position="475"/>
        <end position="488"/>
    </location>
</feature>
<feature type="compositionally biased region" description="Polar residues" evidence="1">
    <location>
        <begin position="418"/>
        <end position="432"/>
    </location>
</feature>
<name>A0A9D4P967_DERFA</name>
<proteinExistence type="predicted"/>
<sequence length="524" mass="58395">MTGDIIGTDYFVSSLDFEYDLFLNGLVNCDNSGYRNRIRQYNETYDVNLYNDLPSLIESKSATTKLNNNNYRDEYRWPSQQPPPLIKSPQDSSSSSILFTSTTDSLFSALNSPLSRAATAYRHLQKPQRQYAIPNDYNVLPSIGHSNSNYINGKQSHLQSSQSNHSNSKTNQSLPISLSSSSSTTTTTTSLSTTTTKNNNNIHNKIQMLNQNTTTTTTGNCNNIQHQNIQTGVGLISRLKDVVISFTPKARCSLVNRVDDIYARYGKDEKDALEAFNFLNEINIEEEADNVMIDDDKNGYNVDDNKQEDVDQDGLMMVSSNITQSMTYNPHIINVNEPSLFSNDGDDDNLEMNLKMEEYDLIHPISSCDMITDLSNDNDDDDKDDSKKMTTHPSSSSLEFQSTMKRLDEEQQSDDQESISYHSHSVQETLQPSSSSSSTTTTTTGGKLLLLYCSGNENGSINHQSNNIGRYSFLTKNSSNPTSTNNGKKISKNRNNNKKSKNKMAFSTTSSSTTTTTTVTALSE</sequence>